<dbReference type="AlphaFoldDB" id="A0A0G2R5K7"/>
<accession>A0A0G2R5K7</accession>
<keyword evidence="1" id="KW-0812">Transmembrane</keyword>
<feature type="transmembrane region" description="Helical" evidence="1">
    <location>
        <begin position="81"/>
        <end position="99"/>
    </location>
</feature>
<organism evidence="2">
    <name type="scientific">Magallana angulata</name>
    <dbReference type="NCBI Taxonomy" id="2784310"/>
    <lineage>
        <taxon>Eukaryota</taxon>
        <taxon>Metazoa</taxon>
        <taxon>Spiralia</taxon>
        <taxon>Lophotrochozoa</taxon>
        <taxon>Mollusca</taxon>
        <taxon>Bivalvia</taxon>
        <taxon>Autobranchia</taxon>
        <taxon>Pteriomorphia</taxon>
        <taxon>Ostreida</taxon>
        <taxon>Ostreoidea</taxon>
        <taxon>Ostreidae</taxon>
        <taxon>Magallana</taxon>
    </lineage>
</organism>
<protein>
    <submittedName>
        <fullName evidence="2">NADH dehydrogenase subunit 6</fullName>
    </submittedName>
</protein>
<reference evidence="2" key="1">
    <citation type="journal article" date="2016" name="Mar. Biotechnol.">
        <title>Intraspecific Variation in Mitogenomes of Five Crassostrea Species Provides Insight into Oyster Diversification and Speciation.</title>
        <authorList>
            <person name="Ren J."/>
            <person name="Hou Z."/>
            <person name="Wang H."/>
            <person name="Sun M.A."/>
            <person name="Liu X."/>
            <person name="Liu B."/>
            <person name="Guo X."/>
        </authorList>
    </citation>
    <scope>NUCLEOTIDE SEQUENCE</scope>
    <source>
        <strain evidence="2">DA01</strain>
    </source>
</reference>
<keyword evidence="2" id="KW-0496">Mitochondrion</keyword>
<feature type="transmembrane region" description="Helical" evidence="1">
    <location>
        <begin position="119"/>
        <end position="143"/>
    </location>
</feature>
<evidence type="ECO:0000313" key="2">
    <source>
        <dbReference type="EMBL" id="AIM52301.1"/>
    </source>
</evidence>
<sequence length="158" mass="17985">MIKLMVCFTFGLLVINSLFPVSIFFYSTIISLCVLAEVAFNLSDFLSLLAFMVYISGITAVIGYFVTFFPKKLEGRFFKGCPYSWTYIIVVTVLSYTQMLKSYYGLSLDIFHDSTMGSMSFFGSSVQFLAPLLLVVMVAVIFMSKPEEMSLRRWTVEF</sequence>
<evidence type="ECO:0000256" key="1">
    <source>
        <dbReference type="SAM" id="Phobius"/>
    </source>
</evidence>
<feature type="transmembrane region" description="Helical" evidence="1">
    <location>
        <begin position="12"/>
        <end position="39"/>
    </location>
</feature>
<geneLocation type="mitochondrion" evidence="2"/>
<keyword evidence="1" id="KW-0472">Membrane</keyword>
<keyword evidence="1" id="KW-1133">Transmembrane helix</keyword>
<name>A0A0G2R5K7_9BIVA</name>
<feature type="transmembrane region" description="Helical" evidence="1">
    <location>
        <begin position="45"/>
        <end position="69"/>
    </location>
</feature>
<dbReference type="EMBL" id="KJ855249">
    <property type="protein sequence ID" value="AIM52301.1"/>
    <property type="molecule type" value="Genomic_DNA"/>
</dbReference>
<proteinExistence type="predicted"/>
<gene>
    <name evidence="2" type="primary">ND6</name>
</gene>